<dbReference type="SUPFAM" id="SSF55729">
    <property type="entry name" value="Acyl-CoA N-acyltransferases (Nat)"/>
    <property type="match status" value="1"/>
</dbReference>
<dbReference type="GO" id="GO:1990189">
    <property type="term" value="F:protein N-terminal-serine acetyltransferase activity"/>
    <property type="evidence" value="ECO:0007669"/>
    <property type="project" value="TreeGrafter"/>
</dbReference>
<dbReference type="PATRIC" id="fig|429727.3.peg.3142"/>
<protein>
    <recommendedName>
        <fullName evidence="1">N-acetyltransferase domain-containing protein</fullName>
    </recommendedName>
</protein>
<dbReference type="EMBL" id="JZEY01000061">
    <property type="protein sequence ID" value="KKB07973.1"/>
    <property type="molecule type" value="Genomic_DNA"/>
</dbReference>
<sequence length="218" mass="24547">MTVKPAKSAPEPIDLVGRYVRLEPFAARHAADLFAVSTLPGGAERYRWLPSEAPASLAQMQERILACKAGPDRYVAVIDDASGRAVGQQAWMRIRPEQGSVEIGGIYWGLPMARSRLATEAFYLFARHAFDDLGYRRLEWKCNDRNLPSKAAASRFGFTYEGLFRQDMIVKGESRDTAWFSILDGEWPALRAEFERWLAPENFDEMGVQKSRLAAARS</sequence>
<dbReference type="PANTHER" id="PTHR43441">
    <property type="entry name" value="RIBOSOMAL-PROTEIN-SERINE ACETYLTRANSFERASE"/>
    <property type="match status" value="1"/>
</dbReference>
<evidence type="ECO:0000313" key="3">
    <source>
        <dbReference type="Proteomes" id="UP000033649"/>
    </source>
</evidence>
<dbReference type="Pfam" id="PF13302">
    <property type="entry name" value="Acetyltransf_3"/>
    <property type="match status" value="1"/>
</dbReference>
<dbReference type="InterPro" id="IPR000182">
    <property type="entry name" value="GNAT_dom"/>
</dbReference>
<evidence type="ECO:0000313" key="2">
    <source>
        <dbReference type="EMBL" id="KKB07973.1"/>
    </source>
</evidence>
<dbReference type="Proteomes" id="UP000033649">
    <property type="component" value="Unassembled WGS sequence"/>
</dbReference>
<accession>A0A0F5FGP2</accession>
<dbReference type="STRING" id="429727.VE26_15345"/>
<feature type="domain" description="N-acetyltransferase" evidence="1">
    <location>
        <begin position="21"/>
        <end position="159"/>
    </location>
</feature>
<proteinExistence type="predicted"/>
<dbReference type="RefSeq" id="WP_046106002.1">
    <property type="nucleotide sequence ID" value="NZ_JZEY01000061.1"/>
</dbReference>
<dbReference type="AlphaFoldDB" id="A0A0F5FGP2"/>
<dbReference type="GO" id="GO:0008999">
    <property type="term" value="F:protein-N-terminal-alanine acetyltransferase activity"/>
    <property type="evidence" value="ECO:0007669"/>
    <property type="project" value="TreeGrafter"/>
</dbReference>
<dbReference type="Gene3D" id="3.40.630.30">
    <property type="match status" value="1"/>
</dbReference>
<name>A0A0F5FGP2_9HYPH</name>
<dbReference type="FunFam" id="3.40.630.30:FF:000047">
    <property type="entry name" value="Acetyltransferase, GNAT family"/>
    <property type="match status" value="1"/>
</dbReference>
<dbReference type="InterPro" id="IPR051908">
    <property type="entry name" value="Ribosomal_N-acetyltransferase"/>
</dbReference>
<dbReference type="PANTHER" id="PTHR43441:SF2">
    <property type="entry name" value="FAMILY ACETYLTRANSFERASE, PUTATIVE (AFU_ORTHOLOGUE AFUA_7G00850)-RELATED"/>
    <property type="match status" value="1"/>
</dbReference>
<gene>
    <name evidence="2" type="ORF">VE26_15345</name>
</gene>
<organism evidence="2 3">
    <name type="scientific">Devosia chinhatensis</name>
    <dbReference type="NCBI Taxonomy" id="429727"/>
    <lineage>
        <taxon>Bacteria</taxon>
        <taxon>Pseudomonadati</taxon>
        <taxon>Pseudomonadota</taxon>
        <taxon>Alphaproteobacteria</taxon>
        <taxon>Hyphomicrobiales</taxon>
        <taxon>Devosiaceae</taxon>
        <taxon>Devosia</taxon>
    </lineage>
</organism>
<keyword evidence="3" id="KW-1185">Reference proteome</keyword>
<reference evidence="2 3" key="1">
    <citation type="submission" date="2015-03" db="EMBL/GenBank/DDBJ databases">
        <authorList>
            <person name="Hassan Y."/>
            <person name="Lepp D."/>
            <person name="Li X.-Z."/>
            <person name="Zhou T."/>
        </authorList>
    </citation>
    <scope>NUCLEOTIDE SEQUENCE [LARGE SCALE GENOMIC DNA]</scope>
    <source>
        <strain evidence="2 3">IPL18</strain>
    </source>
</reference>
<evidence type="ECO:0000259" key="1">
    <source>
        <dbReference type="Pfam" id="PF13302"/>
    </source>
</evidence>
<comment type="caution">
    <text evidence="2">The sequence shown here is derived from an EMBL/GenBank/DDBJ whole genome shotgun (WGS) entry which is preliminary data.</text>
</comment>
<dbReference type="InterPro" id="IPR016181">
    <property type="entry name" value="Acyl_CoA_acyltransferase"/>
</dbReference>
<dbReference type="OrthoDB" id="5295305at2"/>